<proteinExistence type="predicted"/>
<evidence type="ECO:0000313" key="2">
    <source>
        <dbReference type="EMBL" id="CCE87200.1"/>
    </source>
</evidence>
<gene>
    <name evidence="2" type="primary">Piso0_005743</name>
    <name evidence="2" type="ORF">GNLVRS01_PISO0N21617g</name>
</gene>
<feature type="region of interest" description="Disordered" evidence="1">
    <location>
        <begin position="1"/>
        <end position="33"/>
    </location>
</feature>
<reference evidence="2 3" key="1">
    <citation type="journal article" date="2012" name="G3 (Bethesda)">
        <title>Pichia sorbitophila, an interspecies yeast hybrid reveals early steps of genome resolution following polyploidization.</title>
        <authorList>
            <person name="Leh Louis V."/>
            <person name="Despons L."/>
            <person name="Friedrich A."/>
            <person name="Martin T."/>
            <person name="Durrens P."/>
            <person name="Casaregola S."/>
            <person name="Neuveglise C."/>
            <person name="Fairhead C."/>
            <person name="Marck C."/>
            <person name="Cruz J.A."/>
            <person name="Straub M.L."/>
            <person name="Kugler V."/>
            <person name="Sacerdot C."/>
            <person name="Uzunov Z."/>
            <person name="Thierry A."/>
            <person name="Weiss S."/>
            <person name="Bleykasten C."/>
            <person name="De Montigny J."/>
            <person name="Jacques N."/>
            <person name="Jung P."/>
            <person name="Lemaire M."/>
            <person name="Mallet S."/>
            <person name="Morel G."/>
            <person name="Richard G.F."/>
            <person name="Sarkar A."/>
            <person name="Savel G."/>
            <person name="Schacherer J."/>
            <person name="Seret M.L."/>
            <person name="Talla E."/>
            <person name="Samson G."/>
            <person name="Jubin C."/>
            <person name="Poulain J."/>
            <person name="Vacherie B."/>
            <person name="Barbe V."/>
            <person name="Pelletier E."/>
            <person name="Sherman D.J."/>
            <person name="Westhof E."/>
            <person name="Weissenbach J."/>
            <person name="Baret P.V."/>
            <person name="Wincker P."/>
            <person name="Gaillardin C."/>
            <person name="Dujon B."/>
            <person name="Souciet J.L."/>
        </authorList>
    </citation>
    <scope>NUCLEOTIDE SEQUENCE [LARGE SCALE GENOMIC DNA]</scope>
    <source>
        <strain evidence="3">ATCC MYA-4447 / BCRC 22081 / CBS 7064 / NBRC 10061 / NRRL Y-12695</strain>
    </source>
</reference>
<keyword evidence="3" id="KW-1185">Reference proteome</keyword>
<feature type="compositionally biased region" description="Basic residues" evidence="1">
    <location>
        <begin position="22"/>
        <end position="33"/>
    </location>
</feature>
<dbReference type="Proteomes" id="UP000005222">
    <property type="component" value="Chromosome N"/>
</dbReference>
<protein>
    <submittedName>
        <fullName evidence="2">Piso0_005743 protein</fullName>
    </submittedName>
</protein>
<dbReference type="OrthoDB" id="10507676at2759"/>
<sequence length="220" mass="25678">MGHEFIDRIQNSVTSATANPPKAKKGTTPKRNKAKRGLVSFDFEDDEIVNYDNTDVSAIEQPSNRLPTLDSKVRYMNKAMKNEMSRLQDNEFAKHKLDSENKEKEVLLLILENFETLNIEDFFETNTITHTTLFRLFVYASYHNQAEYFARAMKDNLHIVHYKEVLRKLMHVRELDFNLKDKFTKDGYIEHDDTCVECRKAESIEIPSIVLKRLDVVDIG</sequence>
<dbReference type="AlphaFoldDB" id="G8XZU1"/>
<evidence type="ECO:0000256" key="1">
    <source>
        <dbReference type="SAM" id="MobiDB-lite"/>
    </source>
</evidence>
<name>G8XZU1_PICSO</name>
<accession>G8XZU1</accession>
<evidence type="ECO:0000313" key="3">
    <source>
        <dbReference type="Proteomes" id="UP000005222"/>
    </source>
</evidence>
<dbReference type="InParanoid" id="G8XZU1"/>
<organism evidence="2 3">
    <name type="scientific">Pichia sorbitophila (strain ATCC MYA-4447 / BCRC 22081 / CBS 7064 / NBRC 10061 / NRRL Y-12695)</name>
    <name type="common">Hybrid yeast</name>
    <dbReference type="NCBI Taxonomy" id="559304"/>
    <lineage>
        <taxon>Eukaryota</taxon>
        <taxon>Fungi</taxon>
        <taxon>Dikarya</taxon>
        <taxon>Ascomycota</taxon>
        <taxon>Saccharomycotina</taxon>
        <taxon>Pichiomycetes</taxon>
        <taxon>Debaryomycetaceae</taxon>
        <taxon>Millerozyma</taxon>
    </lineage>
</organism>
<dbReference type="HOGENOM" id="CLU_1240527_0_0_1"/>
<dbReference type="EMBL" id="FO082046">
    <property type="protein sequence ID" value="CCE87200.1"/>
    <property type="molecule type" value="Genomic_DNA"/>
</dbReference>
<dbReference type="eggNOG" id="ENOG502QYK6">
    <property type="taxonomic scope" value="Eukaryota"/>
</dbReference>
<feature type="compositionally biased region" description="Polar residues" evidence="1">
    <location>
        <begin position="9"/>
        <end position="18"/>
    </location>
</feature>